<keyword evidence="2" id="KW-1185">Reference proteome</keyword>
<sequence length="30" mass="3430">MAVFLEQYLVPQQLVGSAPIHIPQQFVNYV</sequence>
<comment type="caution">
    <text evidence="1">The sequence shown here is derived from an EMBL/GenBank/DDBJ whole genome shotgun (WGS) entry which is preliminary data.</text>
</comment>
<dbReference type="AlphaFoldDB" id="A0A1R3IL52"/>
<protein>
    <submittedName>
        <fullName evidence="1">Uncharacterized protein</fullName>
    </submittedName>
</protein>
<organism evidence="1 2">
    <name type="scientific">Corchorus olitorius</name>
    <dbReference type="NCBI Taxonomy" id="93759"/>
    <lineage>
        <taxon>Eukaryota</taxon>
        <taxon>Viridiplantae</taxon>
        <taxon>Streptophyta</taxon>
        <taxon>Embryophyta</taxon>
        <taxon>Tracheophyta</taxon>
        <taxon>Spermatophyta</taxon>
        <taxon>Magnoliopsida</taxon>
        <taxon>eudicotyledons</taxon>
        <taxon>Gunneridae</taxon>
        <taxon>Pentapetalae</taxon>
        <taxon>rosids</taxon>
        <taxon>malvids</taxon>
        <taxon>Malvales</taxon>
        <taxon>Malvaceae</taxon>
        <taxon>Grewioideae</taxon>
        <taxon>Apeibeae</taxon>
        <taxon>Corchorus</taxon>
    </lineage>
</organism>
<dbReference type="Proteomes" id="UP000187203">
    <property type="component" value="Unassembled WGS sequence"/>
</dbReference>
<accession>A0A1R3IL52</accession>
<evidence type="ECO:0000313" key="2">
    <source>
        <dbReference type="Proteomes" id="UP000187203"/>
    </source>
</evidence>
<reference evidence="2" key="1">
    <citation type="submission" date="2013-09" db="EMBL/GenBank/DDBJ databases">
        <title>Corchorus olitorius genome sequencing.</title>
        <authorList>
            <person name="Alam M."/>
            <person name="Haque M.S."/>
            <person name="Islam M.S."/>
            <person name="Emdad E.M."/>
            <person name="Islam M.M."/>
            <person name="Ahmed B."/>
            <person name="Halim A."/>
            <person name="Hossen Q.M.M."/>
            <person name="Hossain M.Z."/>
            <person name="Ahmed R."/>
            <person name="Khan M.M."/>
            <person name="Islam R."/>
            <person name="Rashid M.M."/>
            <person name="Khan S.A."/>
            <person name="Rahman M.S."/>
            <person name="Alam M."/>
            <person name="Yahiya A.S."/>
            <person name="Khan M.S."/>
            <person name="Azam M.S."/>
            <person name="Haque T."/>
            <person name="Lashkar M.Z.H."/>
            <person name="Akhand A.I."/>
            <person name="Morshed G."/>
            <person name="Roy S."/>
            <person name="Uddin K.S."/>
            <person name="Rabeya T."/>
            <person name="Hossain A.S."/>
            <person name="Chowdhury A."/>
            <person name="Snigdha A.R."/>
            <person name="Mortoza M.S."/>
            <person name="Matin S.A."/>
            <person name="Hoque S.M.E."/>
            <person name="Islam M.K."/>
            <person name="Roy D.K."/>
            <person name="Haider R."/>
            <person name="Moosa M.M."/>
            <person name="Elias S.M."/>
            <person name="Hasan A.M."/>
            <person name="Jahan S."/>
            <person name="Shafiuddin M."/>
            <person name="Mahmood N."/>
            <person name="Shommy N.S."/>
        </authorList>
    </citation>
    <scope>NUCLEOTIDE SEQUENCE [LARGE SCALE GENOMIC DNA]</scope>
    <source>
        <strain evidence="2">cv. O-4</strain>
    </source>
</reference>
<gene>
    <name evidence="1" type="ORF">COLO4_22615</name>
</gene>
<proteinExistence type="predicted"/>
<name>A0A1R3IL52_9ROSI</name>
<dbReference type="EMBL" id="AWUE01018000">
    <property type="protein sequence ID" value="OMO83286.1"/>
    <property type="molecule type" value="Genomic_DNA"/>
</dbReference>
<evidence type="ECO:0000313" key="1">
    <source>
        <dbReference type="EMBL" id="OMO83286.1"/>
    </source>
</evidence>